<dbReference type="Proteomes" id="UP000664859">
    <property type="component" value="Unassembled WGS sequence"/>
</dbReference>
<comment type="caution">
    <text evidence="3">The sequence shown here is derived from an EMBL/GenBank/DDBJ whole genome shotgun (WGS) entry which is preliminary data.</text>
</comment>
<feature type="compositionally biased region" description="Low complexity" evidence="1">
    <location>
        <begin position="133"/>
        <end position="159"/>
    </location>
</feature>
<evidence type="ECO:0000256" key="1">
    <source>
        <dbReference type="SAM" id="MobiDB-lite"/>
    </source>
</evidence>
<organism evidence="3 4">
    <name type="scientific">Tribonema minus</name>
    <dbReference type="NCBI Taxonomy" id="303371"/>
    <lineage>
        <taxon>Eukaryota</taxon>
        <taxon>Sar</taxon>
        <taxon>Stramenopiles</taxon>
        <taxon>Ochrophyta</taxon>
        <taxon>PX clade</taxon>
        <taxon>Xanthophyceae</taxon>
        <taxon>Tribonematales</taxon>
        <taxon>Tribonemataceae</taxon>
        <taxon>Tribonema</taxon>
    </lineage>
</organism>
<reference evidence="3" key="1">
    <citation type="submission" date="2021-02" db="EMBL/GenBank/DDBJ databases">
        <title>First Annotated Genome of the Yellow-green Alga Tribonema minus.</title>
        <authorList>
            <person name="Mahan K.M."/>
        </authorList>
    </citation>
    <scope>NUCLEOTIDE SEQUENCE</scope>
    <source>
        <strain evidence="3">UTEX B ZZ1240</strain>
    </source>
</reference>
<keyword evidence="2" id="KW-0472">Membrane</keyword>
<gene>
    <name evidence="3" type="ORF">JKP88DRAFT_265725</name>
</gene>
<evidence type="ECO:0000313" key="3">
    <source>
        <dbReference type="EMBL" id="KAG5175785.1"/>
    </source>
</evidence>
<keyword evidence="4" id="KW-1185">Reference proteome</keyword>
<dbReference type="AlphaFoldDB" id="A0A835YIH5"/>
<feature type="transmembrane region" description="Helical" evidence="2">
    <location>
        <begin position="63"/>
        <end position="85"/>
    </location>
</feature>
<feature type="region of interest" description="Disordered" evidence="1">
    <location>
        <begin position="1"/>
        <end position="53"/>
    </location>
</feature>
<dbReference type="EMBL" id="JAFCMP010000546">
    <property type="protein sequence ID" value="KAG5175785.1"/>
    <property type="molecule type" value="Genomic_DNA"/>
</dbReference>
<keyword evidence="2" id="KW-1133">Transmembrane helix</keyword>
<evidence type="ECO:0000313" key="4">
    <source>
        <dbReference type="Proteomes" id="UP000664859"/>
    </source>
</evidence>
<name>A0A835YIH5_9STRA</name>
<accession>A0A835YIH5</accession>
<feature type="compositionally biased region" description="Basic residues" evidence="1">
    <location>
        <begin position="38"/>
        <end position="53"/>
    </location>
</feature>
<feature type="region of interest" description="Disordered" evidence="1">
    <location>
        <begin position="127"/>
        <end position="161"/>
    </location>
</feature>
<sequence length="496" mass="52260">MRGGAAGSASFAPPPPPACQAAGPHGRHGAGVKMSSLKMRHPHARSAPRRGPRLRRVRIASRFVAFAVHSTHAGLLACMFVRLYVPPPCWQVRRVAVFCCALVQASSDEEALQLQLLPPVVYNCRRRRRSRQRSSAPSRGGRSCNFNTGASTSAAKSTSRMNHLAHRWHNGTMMKHGNKMKAQAAAAPGLVTPAFKSPLYAKAAKTLVSRDRVLRNITPEMLATLFTLLDLPARRLVRLGLVSHDAMRTEMVAQKISSSGDAAAGSSDGKDFVVVDGETKKAFEDKPANVGPIRSLLQQHGVDLPPRQMAALLTALQTPPSMFVKKGLVSKADLDAVRPEHELLNEVHFFRRGIDIPIAKPPAAAGGPSGGPFAGPNFGTGCNTAPSFGFHGGRSGTGGGWGGAFHGHHGAHRMGAHGNGGMRRCGGGGSGGGSGCGGGGGGRGGRCGMQSCGRCSQYAAWEARHRAWLQERSNRMRRCRAGAGGAPVVAFAAMTL</sequence>
<evidence type="ECO:0000256" key="2">
    <source>
        <dbReference type="SAM" id="Phobius"/>
    </source>
</evidence>
<proteinExistence type="predicted"/>
<protein>
    <submittedName>
        <fullName evidence="3">Uncharacterized protein</fullName>
    </submittedName>
</protein>
<keyword evidence="2" id="KW-0812">Transmembrane</keyword>